<gene>
    <name evidence="1" type="ORF">PCOR1329_LOCUS21743</name>
</gene>
<dbReference type="Proteomes" id="UP001189429">
    <property type="component" value="Unassembled WGS sequence"/>
</dbReference>
<comment type="caution">
    <text evidence="1">The sequence shown here is derived from an EMBL/GenBank/DDBJ whole genome shotgun (WGS) entry which is preliminary data.</text>
</comment>
<evidence type="ECO:0000313" key="1">
    <source>
        <dbReference type="EMBL" id="CAK0819866.1"/>
    </source>
</evidence>
<reference evidence="1" key="1">
    <citation type="submission" date="2023-10" db="EMBL/GenBank/DDBJ databases">
        <authorList>
            <person name="Chen Y."/>
            <person name="Shah S."/>
            <person name="Dougan E. K."/>
            <person name="Thang M."/>
            <person name="Chan C."/>
        </authorList>
    </citation>
    <scope>NUCLEOTIDE SEQUENCE [LARGE SCALE GENOMIC DNA]</scope>
</reference>
<dbReference type="InterPro" id="IPR011990">
    <property type="entry name" value="TPR-like_helical_dom_sf"/>
</dbReference>
<accession>A0ABN9RLQ2</accession>
<dbReference type="EMBL" id="CAUYUJ010007191">
    <property type="protein sequence ID" value="CAK0819866.1"/>
    <property type="molecule type" value="Genomic_DNA"/>
</dbReference>
<protein>
    <submittedName>
        <fullName evidence="1">Uncharacterized protein</fullName>
    </submittedName>
</protein>
<name>A0ABN9RLQ2_9DINO</name>
<dbReference type="Gene3D" id="1.25.40.10">
    <property type="entry name" value="Tetratricopeptide repeat domain"/>
    <property type="match status" value="1"/>
</dbReference>
<evidence type="ECO:0000313" key="2">
    <source>
        <dbReference type="Proteomes" id="UP001189429"/>
    </source>
</evidence>
<sequence>MGRALGHRSGHAPCSPVNLGSFARSWYIMFHGNTLRNSFSVLVSMIDVGTTVNKNRFCIVLPTPTKLFHETTYMRSLLLKLPPSPRIPEGTLRLPAVKLKRAAQVVISSYCLVRSEWIWLSSFASFVVMRSRTFKVWILLARFFWMSDTRPPLYRVKVGSVAFSDVLMVFLASSTLSWIVRGYCADPTEALILGLAFMESDMLDAMELLLFSDSCRMDPAAASSFVGDTEARNRTTGTHLSILQYREQRVEVSYNAGISACEKGEQWRRALALLSELCASKLEPTVISYSAGISACEKGAQWQRALALLSDMWMAKLEPDAWSSTTLGSARARRASNGSGRFLCSERCGRRSWSPTQL</sequence>
<proteinExistence type="predicted"/>
<keyword evidence="2" id="KW-1185">Reference proteome</keyword>
<organism evidence="1 2">
    <name type="scientific">Prorocentrum cordatum</name>
    <dbReference type="NCBI Taxonomy" id="2364126"/>
    <lineage>
        <taxon>Eukaryota</taxon>
        <taxon>Sar</taxon>
        <taxon>Alveolata</taxon>
        <taxon>Dinophyceae</taxon>
        <taxon>Prorocentrales</taxon>
        <taxon>Prorocentraceae</taxon>
        <taxon>Prorocentrum</taxon>
    </lineage>
</organism>